<keyword evidence="5" id="KW-0963">Cytoplasm</keyword>
<feature type="domain" description="Deacetylase sirtuin-type" evidence="7">
    <location>
        <begin position="8"/>
        <end position="289"/>
    </location>
</feature>
<dbReference type="InterPro" id="IPR029035">
    <property type="entry name" value="DHS-like_NAD/FAD-binding_dom"/>
</dbReference>
<comment type="cofactor">
    <cofactor evidence="5">
        <name>Zn(2+)</name>
        <dbReference type="ChEBI" id="CHEBI:29105"/>
    </cofactor>
    <text evidence="5">Binds 1 zinc ion per subunit.</text>
</comment>
<evidence type="ECO:0000256" key="2">
    <source>
        <dbReference type="ARBA" id="ARBA00022723"/>
    </source>
</evidence>
<dbReference type="InterPro" id="IPR026587">
    <property type="entry name" value="Sirtuin_class_II"/>
</dbReference>
<comment type="caution">
    <text evidence="8">The sequence shown here is derived from an EMBL/GenBank/DDBJ whole genome shotgun (WGS) entry which is preliminary data.</text>
</comment>
<evidence type="ECO:0000313" key="8">
    <source>
        <dbReference type="EMBL" id="ROO25889.1"/>
    </source>
</evidence>
<feature type="binding site" evidence="5 6">
    <location>
        <position position="140"/>
    </location>
    <ligand>
        <name>Zn(2+)</name>
        <dbReference type="ChEBI" id="CHEBI:29105"/>
    </ligand>
</feature>
<sequence length="289" mass="31601">MTLPREIAGDSPARADHIARLRDFIAAHRRLFVLTGAGISTASGIPDYRDRDGGWKGAAPIQHQAFITHLAKRRRYWARSMAGWPPVARARPNAAHRALARLGRAGRVRLLVTQNVDGLHQAAGSRAVIDLHGRLDRVVCLDCDSRLSRHRVQEMLIEANRDWLHDAGVIRPDGDIELGDVDYDAFRVPACPACRGILKPDVVFFGGAVPKKRVTRAWNALARSDAVLVAGSSLMVWSGYRFVREAAARGLPILAINRGRTRADDLITHKLDDDCAALLDAAIAEADGG</sequence>
<comment type="catalytic activity">
    <reaction evidence="5">
        <text>N(6)-acetyl-L-lysyl-[protein] + NAD(+) + H2O = 2''-O-acetyl-ADP-D-ribose + nicotinamide + L-lysyl-[protein]</text>
        <dbReference type="Rhea" id="RHEA:43636"/>
        <dbReference type="Rhea" id="RHEA-COMP:9752"/>
        <dbReference type="Rhea" id="RHEA-COMP:10731"/>
        <dbReference type="ChEBI" id="CHEBI:15377"/>
        <dbReference type="ChEBI" id="CHEBI:17154"/>
        <dbReference type="ChEBI" id="CHEBI:29969"/>
        <dbReference type="ChEBI" id="CHEBI:57540"/>
        <dbReference type="ChEBI" id="CHEBI:61930"/>
        <dbReference type="ChEBI" id="CHEBI:83767"/>
        <dbReference type="EC" id="2.3.1.286"/>
    </reaction>
</comment>
<dbReference type="InterPro" id="IPR003000">
    <property type="entry name" value="Sirtuin"/>
</dbReference>
<dbReference type="GO" id="GO:0070403">
    <property type="term" value="F:NAD+ binding"/>
    <property type="evidence" value="ECO:0007669"/>
    <property type="project" value="UniProtKB-UniRule"/>
</dbReference>
<dbReference type="PROSITE" id="PS50305">
    <property type="entry name" value="SIRTUIN"/>
    <property type="match status" value="1"/>
</dbReference>
<dbReference type="HAMAP" id="MF_01967">
    <property type="entry name" value="Sirtuin_ClassII"/>
    <property type="match status" value="1"/>
</dbReference>
<reference evidence="8 9" key="1">
    <citation type="submission" date="2013-10" db="EMBL/GenBank/DDBJ databases">
        <title>Salinisphaera halophila YIM 95161 Genome Sequencing.</title>
        <authorList>
            <person name="Lai Q."/>
            <person name="Li C."/>
            <person name="Shao Z."/>
        </authorList>
    </citation>
    <scope>NUCLEOTIDE SEQUENCE [LARGE SCALE GENOMIC DNA]</scope>
    <source>
        <strain evidence="8 9">YIM 95161</strain>
    </source>
</reference>
<dbReference type="InterPro" id="IPR026591">
    <property type="entry name" value="Sirtuin_cat_small_dom_sf"/>
</dbReference>
<comment type="caution">
    <text evidence="5">Lacks conserved residue(s) required for the propagation of feature annotation.</text>
</comment>
<dbReference type="EMBL" id="AYKF01000108">
    <property type="protein sequence ID" value="ROO25889.1"/>
    <property type="molecule type" value="Genomic_DNA"/>
</dbReference>
<comment type="similarity">
    <text evidence="5">Belongs to the sirtuin family. Class II subfamily.</text>
</comment>
<keyword evidence="4 5" id="KW-0520">NAD</keyword>
<dbReference type="OrthoDB" id="9800582at2"/>
<evidence type="ECO:0000256" key="6">
    <source>
        <dbReference type="PROSITE-ProRule" id="PRU00236"/>
    </source>
</evidence>
<dbReference type="Pfam" id="PF02146">
    <property type="entry name" value="SIR2"/>
    <property type="match status" value="1"/>
</dbReference>
<comment type="function">
    <text evidence="5">NAD-dependent protein deacetylase which modulates the activities of several enzymes which are inactive in their acetylated form.</text>
</comment>
<dbReference type="GO" id="GO:0017136">
    <property type="term" value="F:histone deacetylase activity, NAD-dependent"/>
    <property type="evidence" value="ECO:0007669"/>
    <property type="project" value="TreeGrafter"/>
</dbReference>
<feature type="binding site" evidence="5 6">
    <location>
        <position position="143"/>
    </location>
    <ligand>
        <name>Zn(2+)</name>
        <dbReference type="ChEBI" id="CHEBI:29105"/>
    </ligand>
</feature>
<dbReference type="Proteomes" id="UP000285123">
    <property type="component" value="Unassembled WGS sequence"/>
</dbReference>
<dbReference type="PANTHER" id="PTHR11085:SF10">
    <property type="entry name" value="NAD-DEPENDENT PROTEIN DEACYLASE SIRTUIN-5, MITOCHONDRIAL-RELATED"/>
    <property type="match status" value="1"/>
</dbReference>
<dbReference type="InterPro" id="IPR026590">
    <property type="entry name" value="Ssirtuin_cat_dom"/>
</dbReference>
<feature type="active site" description="Proton acceptor" evidence="5 6">
    <location>
        <position position="132"/>
    </location>
</feature>
<proteinExistence type="inferred from homology"/>
<feature type="binding site" evidence="5">
    <location>
        <begin position="114"/>
        <end position="117"/>
    </location>
    <ligand>
        <name>NAD(+)</name>
        <dbReference type="ChEBI" id="CHEBI:57540"/>
    </ligand>
</feature>
<evidence type="ECO:0000259" key="7">
    <source>
        <dbReference type="PROSITE" id="PS50305"/>
    </source>
</evidence>
<dbReference type="GO" id="GO:0008270">
    <property type="term" value="F:zinc ion binding"/>
    <property type="evidence" value="ECO:0007669"/>
    <property type="project" value="UniProtKB-UniRule"/>
</dbReference>
<evidence type="ECO:0000256" key="1">
    <source>
        <dbReference type="ARBA" id="ARBA00022679"/>
    </source>
</evidence>
<name>A0A423PJY1_9GAMM</name>
<dbReference type="Gene3D" id="3.30.1600.10">
    <property type="entry name" value="SIR2/SIRT2 'Small Domain"/>
    <property type="match status" value="1"/>
</dbReference>
<dbReference type="RefSeq" id="WP_123591948.1">
    <property type="nucleotide sequence ID" value="NZ_AYKF01000108.1"/>
</dbReference>
<feature type="binding site" evidence="5">
    <location>
        <begin position="257"/>
        <end position="259"/>
    </location>
    <ligand>
        <name>NAD(+)</name>
        <dbReference type="ChEBI" id="CHEBI:57540"/>
    </ligand>
</feature>
<comment type="subcellular location">
    <subcellularLocation>
        <location evidence="5">Cytoplasm</location>
    </subcellularLocation>
</comment>
<gene>
    <name evidence="5" type="primary">cobB</name>
    <name evidence="8" type="ORF">SAHL_13585</name>
</gene>
<keyword evidence="1 5" id="KW-0808">Transferase</keyword>
<feature type="binding site" evidence="5 6">
    <location>
        <position position="191"/>
    </location>
    <ligand>
        <name>Zn(2+)</name>
        <dbReference type="ChEBI" id="CHEBI:29105"/>
    </ligand>
</feature>
<feature type="binding site" evidence="5">
    <location>
        <position position="275"/>
    </location>
    <ligand>
        <name>NAD(+)</name>
        <dbReference type="ChEBI" id="CHEBI:57540"/>
    </ligand>
</feature>
<evidence type="ECO:0000256" key="4">
    <source>
        <dbReference type="ARBA" id="ARBA00023027"/>
    </source>
</evidence>
<dbReference type="Gene3D" id="3.40.50.1220">
    <property type="entry name" value="TPP-binding domain"/>
    <property type="match status" value="1"/>
</dbReference>
<keyword evidence="2 5" id="KW-0479">Metal-binding</keyword>
<feature type="binding site" evidence="5 6">
    <location>
        <position position="194"/>
    </location>
    <ligand>
        <name>Zn(2+)</name>
        <dbReference type="ChEBI" id="CHEBI:29105"/>
    </ligand>
</feature>
<dbReference type="NCBIfam" id="NF003738">
    <property type="entry name" value="PRK05333.1"/>
    <property type="match status" value="1"/>
</dbReference>
<feature type="binding site" evidence="5">
    <location>
        <begin position="231"/>
        <end position="233"/>
    </location>
    <ligand>
        <name>NAD(+)</name>
        <dbReference type="ChEBI" id="CHEBI:57540"/>
    </ligand>
</feature>
<accession>A0A423PJY1</accession>
<evidence type="ECO:0000256" key="3">
    <source>
        <dbReference type="ARBA" id="ARBA00022833"/>
    </source>
</evidence>
<keyword evidence="3 5" id="KW-0862">Zinc</keyword>
<protein>
    <recommendedName>
        <fullName evidence="5">NAD-dependent protein deacetylase</fullName>
        <ecNumber evidence="5">2.3.1.286</ecNumber>
    </recommendedName>
    <alternativeName>
        <fullName evidence="5">Regulatory protein SIR2 homolog</fullName>
    </alternativeName>
</protein>
<evidence type="ECO:0000313" key="9">
    <source>
        <dbReference type="Proteomes" id="UP000285123"/>
    </source>
</evidence>
<dbReference type="GO" id="GO:0005737">
    <property type="term" value="C:cytoplasm"/>
    <property type="evidence" value="ECO:0007669"/>
    <property type="project" value="UniProtKB-SubCell"/>
</dbReference>
<dbReference type="EC" id="2.3.1.286" evidence="5"/>
<evidence type="ECO:0000256" key="5">
    <source>
        <dbReference type="HAMAP-Rule" id="MF_01967"/>
    </source>
</evidence>
<organism evidence="8 9">
    <name type="scientific">Salinisphaera orenii YIM 95161</name>
    <dbReference type="NCBI Taxonomy" id="1051139"/>
    <lineage>
        <taxon>Bacteria</taxon>
        <taxon>Pseudomonadati</taxon>
        <taxon>Pseudomonadota</taxon>
        <taxon>Gammaproteobacteria</taxon>
        <taxon>Salinisphaerales</taxon>
        <taxon>Salinisphaeraceae</taxon>
        <taxon>Salinisphaera</taxon>
    </lineage>
</organism>
<dbReference type="PANTHER" id="PTHR11085">
    <property type="entry name" value="NAD-DEPENDENT PROTEIN DEACYLASE SIRTUIN-5, MITOCHONDRIAL-RELATED"/>
    <property type="match status" value="1"/>
</dbReference>
<dbReference type="AlphaFoldDB" id="A0A423PJY1"/>
<dbReference type="SUPFAM" id="SSF52467">
    <property type="entry name" value="DHS-like NAD/FAD-binding domain"/>
    <property type="match status" value="1"/>
</dbReference>
<dbReference type="InterPro" id="IPR050134">
    <property type="entry name" value="NAD-dep_sirtuin_deacylases"/>
</dbReference>